<gene>
    <name evidence="2" type="ORF">QYM36_011978</name>
</gene>
<feature type="compositionally biased region" description="Low complexity" evidence="1">
    <location>
        <begin position="974"/>
        <end position="985"/>
    </location>
</feature>
<protein>
    <submittedName>
        <fullName evidence="2">Uncharacterized protein</fullName>
    </submittedName>
</protein>
<dbReference type="EMBL" id="JAVRJZ010000016">
    <property type="protein sequence ID" value="KAK2710634.1"/>
    <property type="molecule type" value="Genomic_DNA"/>
</dbReference>
<name>A0AA88HP23_ARTSF</name>
<feature type="compositionally biased region" description="Basic and acidic residues" evidence="1">
    <location>
        <begin position="594"/>
        <end position="608"/>
    </location>
</feature>
<reference evidence="2" key="1">
    <citation type="submission" date="2023-07" db="EMBL/GenBank/DDBJ databases">
        <title>Chromosome-level genome assembly of Artemia franciscana.</title>
        <authorList>
            <person name="Jo E."/>
        </authorList>
    </citation>
    <scope>NUCLEOTIDE SEQUENCE</scope>
    <source>
        <tissue evidence="2">Whole body</tissue>
    </source>
</reference>
<feature type="compositionally biased region" description="Basic and acidic residues" evidence="1">
    <location>
        <begin position="456"/>
        <end position="476"/>
    </location>
</feature>
<evidence type="ECO:0000256" key="1">
    <source>
        <dbReference type="SAM" id="MobiDB-lite"/>
    </source>
</evidence>
<feature type="compositionally biased region" description="Polar residues" evidence="1">
    <location>
        <begin position="295"/>
        <end position="317"/>
    </location>
</feature>
<feature type="region of interest" description="Disordered" evidence="1">
    <location>
        <begin position="1489"/>
        <end position="1522"/>
    </location>
</feature>
<keyword evidence="3" id="KW-1185">Reference proteome</keyword>
<sequence length="1547" mass="172043">MNNQDNQNVPIEAQDDTHFAESDSTVNSVFTDNSELADVNSPGASLESDFLKIATIFRTEKEIIIESDRQVALQLSAKISINSDDFSTAVQEENIATDRELSPILESNNDKTDERDPLLTPGPSEKLIIEDIKLEGDCISQIKIEELVKSRIETTIKDDFNENTTGNVPQFNKGPQRGNESFIENLDTRLDTLEYNTIPKLNTQNNIEMNVIVDKLNKQKQAHSENGAKTENDEIVQNATDCLESDSQVLMSKKNSGKMIDVVGDSAKEERTLFGISQSSLRETERKIEKEDAVENTTECTESESPIISNARNNGETPDTVDDTNEEERIISGISQSSLRETEPKIEKEEVAENATECEESDSKVLSNERNNGETTDTVGDSSEEERTLFGISQSSLRETEPKIGKEDAVENTTECAEPGSPAISNERNNGETHDIVDDSNEEERSLLEIPQSSLKEIEAKTEKQDAVERTTERVESGSPKLSNERDNGKTNDAVGCSNMEERARSKICRSSLREVDAKTKEVDVVDDPTESQFRQSSSPYLKNKEDVLIETKVADPILTTGVPEHAASPNEKEQQGCTYDKAEAILAESRQNNGDKKVKHQNPEIENKANSNNQYFNDETIGNLKVVKMTGLEVGNSSEPPLFNGNINEGITKMENGYSSPATKAIDSEVDERMDKNDGYVKGQPSSSFEGVEPQQTILENKQDGIQNMDFYLEPEKTENNAMQKKDNSADFSKVSADNFTLTCKKEEEYSKSPGTAYNETKQQPKFSAISRKPEAIASKSARSEKEQLKIKTWEKALPVDSIVLISPKLVQSVSDKDQGTIPAIGEEGNKEQIRSISFNNNDLHVSKNNAREITEISGETDPEDGKTGSFNKAIDSDNSLLLPFENSLEEGRSTLLLPVTTKESNKRSMLMDMEHLKGCETDDKLNKLQLEEGIEKTTEPLNYSGTVHEAPTTDNSSFKKPINEDNNEIPKGGTSKDISISKSTSREENKNKSKNACFNKKGADRSRTHDRSGDAVETPITMEDTSDTTMNILSEYSPNTAQILEENVDQETSKSVMLELQSDSDNKEDFQTISPMNPVIQNFKESEKKLGEEMSNGNERESKVLSSKVPFEKDDNSFATEAQTELYEEEAEQIAKNNDVQVSSENLTNFETYKNMSSDFKNLVRTAVDNIEDGTKYGIKLNENLNPLNIVAKEGQETQILSEQTAQRLDNPVETGSSTMFSVDSFQTVTEIKETMELGLPSENAEDSYNESQNECDQKSCHIKDFPNYGNVNDIIAARTIRTVEERAMDLNLSSKTLNQVEVLQQKVGIGGKSEVKELVNDHNGANESPKMTVEHTDGDSIVTSISDDSPEVPVIEDAEIQDSVTKTEMRESFGANEIGSEVRTQPLNQLLCCDNSDNNESIYKTEKSPIENFIQFEAFKELEAINKKMNCMAGTENAILDPELDTNKTYESDSKDNISAYQNNKSPVKPLIFIVSPDVSFLETTDTYESQNESRNSNYNFEEDDSYSAPVGTNSDDDQDMSQNCVMPIALLITPEYFSYAGGI</sequence>
<feature type="region of interest" description="Disordered" evidence="1">
    <location>
        <begin position="97"/>
        <end position="122"/>
    </location>
</feature>
<evidence type="ECO:0000313" key="3">
    <source>
        <dbReference type="Proteomes" id="UP001187531"/>
    </source>
</evidence>
<feature type="region of interest" description="Disordered" evidence="1">
    <location>
        <begin position="751"/>
        <end position="783"/>
    </location>
</feature>
<comment type="caution">
    <text evidence="2">The sequence shown here is derived from an EMBL/GenBank/DDBJ whole genome shotgun (WGS) entry which is preliminary data.</text>
</comment>
<feature type="compositionally biased region" description="Polar residues" evidence="1">
    <location>
        <begin position="754"/>
        <end position="767"/>
    </location>
</feature>
<feature type="compositionally biased region" description="Basic and acidic residues" evidence="1">
    <location>
        <begin position="398"/>
        <end position="409"/>
    </location>
</feature>
<feature type="compositionally biased region" description="Basic and acidic residues" evidence="1">
    <location>
        <begin position="284"/>
        <end position="293"/>
    </location>
</feature>
<feature type="compositionally biased region" description="Polar residues" evidence="1">
    <location>
        <begin position="1489"/>
        <end position="1503"/>
    </location>
</feature>
<feature type="region of interest" description="Disordered" evidence="1">
    <location>
        <begin position="590"/>
        <end position="617"/>
    </location>
</feature>
<feature type="compositionally biased region" description="Basic and acidic residues" evidence="1">
    <location>
        <begin position="340"/>
        <end position="351"/>
    </location>
</feature>
<feature type="region of interest" description="Disordered" evidence="1">
    <location>
        <begin position="938"/>
        <end position="1029"/>
    </location>
</feature>
<feature type="compositionally biased region" description="Basic and acidic residues" evidence="1">
    <location>
        <begin position="429"/>
        <end position="447"/>
    </location>
</feature>
<evidence type="ECO:0000313" key="2">
    <source>
        <dbReference type="EMBL" id="KAK2710634.1"/>
    </source>
</evidence>
<feature type="compositionally biased region" description="Basic and acidic residues" evidence="1">
    <location>
        <begin position="108"/>
        <end position="117"/>
    </location>
</feature>
<organism evidence="2 3">
    <name type="scientific">Artemia franciscana</name>
    <name type="common">Brine shrimp</name>
    <name type="synonym">Artemia sanfranciscana</name>
    <dbReference type="NCBI Taxonomy" id="6661"/>
    <lineage>
        <taxon>Eukaryota</taxon>
        <taxon>Metazoa</taxon>
        <taxon>Ecdysozoa</taxon>
        <taxon>Arthropoda</taxon>
        <taxon>Crustacea</taxon>
        <taxon>Branchiopoda</taxon>
        <taxon>Anostraca</taxon>
        <taxon>Artemiidae</taxon>
        <taxon>Artemia</taxon>
    </lineage>
</organism>
<feature type="compositionally biased region" description="Basic and acidic residues" evidence="1">
    <location>
        <begin position="512"/>
        <end position="524"/>
    </location>
</feature>
<proteinExistence type="predicted"/>
<feature type="region of interest" description="Disordered" evidence="1">
    <location>
        <begin position="160"/>
        <end position="179"/>
    </location>
</feature>
<feature type="compositionally biased region" description="Basic and acidic residues" evidence="1">
    <location>
        <begin position="1003"/>
        <end position="1016"/>
    </location>
</feature>
<feature type="compositionally biased region" description="Polar residues" evidence="1">
    <location>
        <begin position="364"/>
        <end position="381"/>
    </location>
</feature>
<accession>A0AA88HP23</accession>
<dbReference type="Proteomes" id="UP001187531">
    <property type="component" value="Unassembled WGS sequence"/>
</dbReference>
<feature type="region of interest" description="Disordered" evidence="1">
    <location>
        <begin position="284"/>
        <end position="539"/>
    </location>
</feature>